<evidence type="ECO:0000313" key="1">
    <source>
        <dbReference type="EMBL" id="KKN06253.1"/>
    </source>
</evidence>
<proteinExistence type="predicted"/>
<organism evidence="1">
    <name type="scientific">marine sediment metagenome</name>
    <dbReference type="NCBI Taxonomy" id="412755"/>
    <lineage>
        <taxon>unclassified sequences</taxon>
        <taxon>metagenomes</taxon>
        <taxon>ecological metagenomes</taxon>
    </lineage>
</organism>
<comment type="caution">
    <text evidence="1">The sequence shown here is derived from an EMBL/GenBank/DDBJ whole genome shotgun (WGS) entry which is preliminary data.</text>
</comment>
<protein>
    <submittedName>
        <fullName evidence="1">Uncharacterized protein</fullName>
    </submittedName>
</protein>
<reference evidence="1" key="1">
    <citation type="journal article" date="2015" name="Nature">
        <title>Complex archaea that bridge the gap between prokaryotes and eukaryotes.</title>
        <authorList>
            <person name="Spang A."/>
            <person name="Saw J.H."/>
            <person name="Jorgensen S.L."/>
            <person name="Zaremba-Niedzwiedzka K."/>
            <person name="Martijn J."/>
            <person name="Lind A.E."/>
            <person name="van Eijk R."/>
            <person name="Schleper C."/>
            <person name="Guy L."/>
            <person name="Ettema T.J."/>
        </authorList>
    </citation>
    <scope>NUCLEOTIDE SEQUENCE</scope>
</reference>
<gene>
    <name evidence="1" type="ORF">LCGC14_1079140</name>
</gene>
<sequence>MTKQEKIREGITERIKLHYGSIQHINNTVLEDLVADFILERLHSQGVVIKVKRRLPDHGVLQTGNYRAGQHSMLEAGYVAVEPLIEVTG</sequence>
<name>A0A0F9QLK7_9ZZZZ</name>
<accession>A0A0F9QLK7</accession>
<dbReference type="AlphaFoldDB" id="A0A0F9QLK7"/>
<dbReference type="EMBL" id="LAZR01004711">
    <property type="protein sequence ID" value="KKN06253.1"/>
    <property type="molecule type" value="Genomic_DNA"/>
</dbReference>